<dbReference type="Proteomes" id="UP000024842">
    <property type="component" value="Unassembled WGS sequence"/>
</dbReference>
<dbReference type="RefSeq" id="WP_035543131.1">
    <property type="nucleotide sequence ID" value="NZ_BAUP01000005.1"/>
</dbReference>
<keyword evidence="2" id="KW-1185">Reference proteome</keyword>
<dbReference type="EMBL" id="BAUP01000005">
    <property type="protein sequence ID" value="GAJ45710.1"/>
    <property type="molecule type" value="Genomic_DNA"/>
</dbReference>
<dbReference type="OrthoDB" id="8504297at2"/>
<dbReference type="AlphaFoldDB" id="A0A023DXQ5"/>
<evidence type="ECO:0000313" key="1">
    <source>
        <dbReference type="EMBL" id="GAJ45710.1"/>
    </source>
</evidence>
<organism evidence="1 2">
    <name type="scientific">Holospora elegans E1</name>
    <dbReference type="NCBI Taxonomy" id="1427503"/>
    <lineage>
        <taxon>Bacteria</taxon>
        <taxon>Pseudomonadati</taxon>
        <taxon>Pseudomonadota</taxon>
        <taxon>Alphaproteobacteria</taxon>
        <taxon>Holosporales</taxon>
        <taxon>Holosporaceae</taxon>
        <taxon>Holospora</taxon>
    </lineage>
</organism>
<protein>
    <submittedName>
        <fullName evidence="1">Uncharacterized protein</fullName>
    </submittedName>
</protein>
<gene>
    <name evidence="1" type="ORF">HE1_00019</name>
</gene>
<reference evidence="1 2" key="1">
    <citation type="journal article" date="2014" name="FEMS Microbiol. Lett.">
        <title>Draft genome sequences of three Holospora species (Holospora obtusa, Holospora undulata, and Holospora elegans), endonuclear symbiotic bacteria of the ciliate Paramecium caudatum.</title>
        <authorList>
            <person name="Dohra H."/>
            <person name="Tanaka K."/>
            <person name="Suzuki T."/>
            <person name="Fujishima M."/>
            <person name="Suzuki H."/>
        </authorList>
    </citation>
    <scope>NUCLEOTIDE SEQUENCE [LARGE SCALE GENOMIC DNA]</scope>
    <source>
        <strain evidence="1 2">E1</strain>
    </source>
</reference>
<accession>A0A023DXQ5</accession>
<evidence type="ECO:0000313" key="2">
    <source>
        <dbReference type="Proteomes" id="UP000024842"/>
    </source>
</evidence>
<comment type="caution">
    <text evidence="1">The sequence shown here is derived from an EMBL/GenBank/DDBJ whole genome shotgun (WGS) entry which is preliminary data.</text>
</comment>
<proteinExistence type="predicted"/>
<name>A0A023DXQ5_9PROT</name>
<sequence>MTKEQIYQEIRNRSPIYSGEAPELLEDLQEFKNDELLQDLEVVYQEWGALPRIYRTDEKEEIFHIQQCESLFEFLTEAIFNHADSSVIPFLLKYVPSDDDVSDLVFMEDYSSEQICNGISDSRYFGESYIPVLLGCIHELVPRAMMSTKSFFFDMLYDNFNKFSETQPLIRNLYLAEKEPFIKILDCSIEQSLEELKRKNGQEAMNQAISRISRPIVSVNYDDESVDQKAFIRQAFVKLHGL</sequence>